<dbReference type="PATRIC" id="fig|1774.35.peg.1074"/>
<sequence>MPKMRCVTTDLRSTRELQAIHKQCTRKLADLGLDTLTTVEDIRARASELSERDIQLVPYALSGSGVHGLLVRTDATDYVVYDSDTTTMHREHIILHELSHVMCGHTSSSKRELAEVLCRETYLDDQEVEAEMLASMMGQRVSPDSHRPIPVTNANLRRILASLVLEGSPAAP</sequence>
<dbReference type="GeneID" id="31678697"/>
<reference evidence="3 6" key="3">
    <citation type="submission" date="2019-06" db="EMBL/GenBank/DDBJ databases">
        <title>Whole geneome sequnce of Mycobacteroides chelonae M77 isolated from bovine milk from Meghalaya, India.</title>
        <authorList>
            <person name="Vise E."/>
            <person name="Das S."/>
            <person name="Garg A."/>
            <person name="Ghatak S."/>
            <person name="Shakuntala I."/>
            <person name="Milton A.A.P."/>
            <person name="Karam A."/>
            <person name="Sanjukta R."/>
            <person name="Puro K."/>
            <person name="Sen A."/>
        </authorList>
    </citation>
    <scope>NUCLEOTIDE SEQUENCE [LARGE SCALE GENOMIC DNA]</scope>
    <source>
        <strain evidence="3 6">M77</strain>
    </source>
</reference>
<dbReference type="OrthoDB" id="4144896at2"/>
<accession>A0A0E3XMN1</accession>
<name>A0A0E3XMN1_MYCCH</name>
<dbReference type="EMBL" id="MLHW01000001">
    <property type="protein sequence ID" value="OHT55560.1"/>
    <property type="molecule type" value="Genomic_DNA"/>
</dbReference>
<proteinExistence type="predicted"/>
<dbReference type="Gene3D" id="1.10.10.2910">
    <property type="match status" value="1"/>
</dbReference>
<dbReference type="Proteomes" id="UP000317728">
    <property type="component" value="Chromosome"/>
</dbReference>
<dbReference type="EMBL" id="MLIS01000001">
    <property type="protein sequence ID" value="OHU78021.1"/>
    <property type="molecule type" value="Genomic_DNA"/>
</dbReference>
<reference evidence="1 5" key="1">
    <citation type="submission" date="2016-10" db="EMBL/GenBank/DDBJ databases">
        <title>Evaluation of Human, Animal and Environmental Mycobacterium chelonae Isolates by Core Genome Phylogenomic Analysis, Targeted Gene Comparison, and Anti-microbial Susceptibility Patterns: A Tale of Mistaken Identities.</title>
        <authorList>
            <person name="Fogelson S.B."/>
            <person name="Camus A.C."/>
            <person name="Lorenz W."/>
            <person name="Vasireddy R."/>
            <person name="Vasireddy S."/>
            <person name="Smith T."/>
            <person name="Brown-Elliott B.A."/>
            <person name="Wallace R.J.Jr."/>
            <person name="Hasan N.A."/>
            <person name="Reischl U."/>
            <person name="Sanchez S."/>
        </authorList>
    </citation>
    <scope>NUCLEOTIDE SEQUENCE [LARGE SCALE GENOMIC DNA]</scope>
    <source>
        <strain evidence="1 5">42895</strain>
    </source>
</reference>
<evidence type="ECO:0000313" key="4">
    <source>
        <dbReference type="Proteomes" id="UP000179441"/>
    </source>
</evidence>
<reference evidence="2 4" key="2">
    <citation type="submission" date="2016-10" db="EMBL/GenBank/DDBJ databases">
        <title>Evaluation of Human, Veterinary and Environmental Mycobacterium chelonae Isolates by Core Genome Phylogenomic Analysis, Targeted Gene Comparison, and Anti-microbial Susceptibility Patterns: A Tale of Mistaken Identities.</title>
        <authorList>
            <person name="Fogelson S.B."/>
            <person name="Camus A.C."/>
            <person name="Lorenz W."/>
            <person name="Vasireddy R."/>
            <person name="Vasireddy S."/>
            <person name="Smith T."/>
            <person name="Brown-Elliott B.A."/>
            <person name="Wallace R.J.Jr."/>
            <person name="Hasan N.A."/>
            <person name="Reischl U."/>
            <person name="Sanchez S."/>
        </authorList>
    </citation>
    <scope>NUCLEOTIDE SEQUENCE [LARGE SCALE GENOMIC DNA]</scope>
    <source>
        <strain evidence="2 4">15518</strain>
    </source>
</reference>
<keyword evidence="4" id="KW-1185">Reference proteome</keyword>
<evidence type="ECO:0000313" key="2">
    <source>
        <dbReference type="EMBL" id="OHU78021.1"/>
    </source>
</evidence>
<dbReference type="AlphaFoldDB" id="A0A0E3XMN1"/>
<gene>
    <name evidence="1" type="ORF">BKG62_05420</name>
    <name evidence="2" type="ORF">BKG84_06075</name>
    <name evidence="3" type="ORF">FJK96_06150</name>
</gene>
<dbReference type="Proteomes" id="UP000180113">
    <property type="component" value="Unassembled WGS sequence"/>
</dbReference>
<dbReference type="RefSeq" id="WP_030094601.1">
    <property type="nucleotide sequence ID" value="NZ_BSAK01000007.1"/>
</dbReference>
<dbReference type="EMBL" id="CP041150">
    <property type="protein sequence ID" value="QDF69771.1"/>
    <property type="molecule type" value="Genomic_DNA"/>
</dbReference>
<dbReference type="HOGENOM" id="CLU_104213_2_0_11"/>
<dbReference type="Proteomes" id="UP000179441">
    <property type="component" value="Unassembled WGS sequence"/>
</dbReference>
<protein>
    <submittedName>
        <fullName evidence="3">ImmA/IrrE family metallo-endopeptidase</fullName>
    </submittedName>
</protein>
<organism evidence="2 4">
    <name type="scientific">Mycobacteroides chelonae</name>
    <name type="common">Mycobacterium chelonae</name>
    <dbReference type="NCBI Taxonomy" id="1774"/>
    <lineage>
        <taxon>Bacteria</taxon>
        <taxon>Bacillati</taxon>
        <taxon>Actinomycetota</taxon>
        <taxon>Actinomycetes</taxon>
        <taxon>Mycobacteriales</taxon>
        <taxon>Mycobacteriaceae</taxon>
        <taxon>Mycobacteroides</taxon>
    </lineage>
</organism>
<evidence type="ECO:0000313" key="5">
    <source>
        <dbReference type="Proteomes" id="UP000180113"/>
    </source>
</evidence>
<evidence type="ECO:0000313" key="6">
    <source>
        <dbReference type="Proteomes" id="UP000317728"/>
    </source>
</evidence>
<evidence type="ECO:0000313" key="3">
    <source>
        <dbReference type="EMBL" id="QDF69771.1"/>
    </source>
</evidence>
<evidence type="ECO:0000313" key="1">
    <source>
        <dbReference type="EMBL" id="OHT55560.1"/>
    </source>
</evidence>